<dbReference type="Pfam" id="PF19934">
    <property type="entry name" value="DUF6397"/>
    <property type="match status" value="1"/>
</dbReference>
<accession>A0A7W9QEY2</accession>
<gene>
    <name evidence="2" type="ORF">FHS42_004861</name>
</gene>
<evidence type="ECO:0000256" key="1">
    <source>
        <dbReference type="SAM" id="MobiDB-lite"/>
    </source>
</evidence>
<dbReference type="Proteomes" id="UP000588098">
    <property type="component" value="Unassembled WGS sequence"/>
</dbReference>
<dbReference type="EMBL" id="JACHJL010000013">
    <property type="protein sequence ID" value="MBB5937777.1"/>
    <property type="molecule type" value="Genomic_DNA"/>
</dbReference>
<evidence type="ECO:0000313" key="3">
    <source>
        <dbReference type="Proteomes" id="UP000588098"/>
    </source>
</evidence>
<organism evidence="2 3">
    <name type="scientific">Streptomyces zagrosensis</name>
    <dbReference type="NCBI Taxonomy" id="1042984"/>
    <lineage>
        <taxon>Bacteria</taxon>
        <taxon>Bacillati</taxon>
        <taxon>Actinomycetota</taxon>
        <taxon>Actinomycetes</taxon>
        <taxon>Kitasatosporales</taxon>
        <taxon>Streptomycetaceae</taxon>
        <taxon>Streptomyces</taxon>
    </lineage>
</organism>
<name>A0A7W9QEY2_9ACTN</name>
<dbReference type="AlphaFoldDB" id="A0A7W9QEY2"/>
<feature type="compositionally biased region" description="Low complexity" evidence="1">
    <location>
        <begin position="334"/>
        <end position="348"/>
    </location>
</feature>
<dbReference type="RefSeq" id="WP_184575007.1">
    <property type="nucleotide sequence ID" value="NZ_JACHJL010000013.1"/>
</dbReference>
<proteinExistence type="predicted"/>
<comment type="caution">
    <text evidence="2">The sequence shown here is derived from an EMBL/GenBank/DDBJ whole genome shotgun (WGS) entry which is preliminary data.</text>
</comment>
<keyword evidence="3" id="KW-1185">Reference proteome</keyword>
<feature type="compositionally biased region" description="Basic and acidic residues" evidence="1">
    <location>
        <begin position="381"/>
        <end position="395"/>
    </location>
</feature>
<sequence length="402" mass="43208">MVVHAWDERAAAGATVSLGSAARELGWQRRELEFAVQLGEVRSVGGGEPAVWSRSTTACGPPGPAVPGASWRRRVIRAEIERLAADVCAAVALRSRLRLMGTAQAAELLGISPGRFTRLARGGCVSPARFYVNRYRAVVWLYLAVELAQFAAHQPGLSAARTPERLRAALRTGADWRGRNWRARRVGQLLTQSADPWERAAASAAVLSADALAETVPDPAERAYLRELDPPLSPVRAVAPAVRAAVDQVLTADDREEAIWHQIGLATALEDARLTRRAPRPALPAPVHPSGPTDHMAPRACVTRPALVEPLGPIDRGALTGAGPKNAGQDPSAPHDGAMAAAHARPGAVWQWLSHTAATRSAQETTNSRQPQTTAVQRATRTRERSRGSDREPQTRRRPPGR</sequence>
<reference evidence="2 3" key="1">
    <citation type="submission" date="2020-08" db="EMBL/GenBank/DDBJ databases">
        <title>Genomic Encyclopedia of Type Strains, Phase III (KMG-III): the genomes of soil and plant-associated and newly described type strains.</title>
        <authorList>
            <person name="Whitman W."/>
        </authorList>
    </citation>
    <scope>NUCLEOTIDE SEQUENCE [LARGE SCALE GENOMIC DNA]</scope>
    <source>
        <strain evidence="2 3">CECT 8305</strain>
    </source>
</reference>
<feature type="region of interest" description="Disordered" evidence="1">
    <location>
        <begin position="312"/>
        <end position="402"/>
    </location>
</feature>
<feature type="compositionally biased region" description="Polar residues" evidence="1">
    <location>
        <begin position="353"/>
        <end position="368"/>
    </location>
</feature>
<dbReference type="InterPro" id="IPR045652">
    <property type="entry name" value="DUF6397"/>
</dbReference>
<feature type="compositionally biased region" description="Low complexity" evidence="1">
    <location>
        <begin position="369"/>
        <end position="379"/>
    </location>
</feature>
<evidence type="ECO:0000313" key="2">
    <source>
        <dbReference type="EMBL" id="MBB5937777.1"/>
    </source>
</evidence>
<protein>
    <submittedName>
        <fullName evidence="2">Uncharacterized protein</fullName>
    </submittedName>
</protein>